<evidence type="ECO:0000259" key="4">
    <source>
        <dbReference type="PROSITE" id="PS50055"/>
    </source>
</evidence>
<dbReference type="InterPro" id="IPR029021">
    <property type="entry name" value="Prot-tyrosine_phosphatase-like"/>
</dbReference>
<evidence type="ECO:0000256" key="1">
    <source>
        <dbReference type="ARBA" id="ARBA00013064"/>
    </source>
</evidence>
<evidence type="ECO:0000256" key="3">
    <source>
        <dbReference type="ARBA" id="ARBA00022912"/>
    </source>
</evidence>
<dbReference type="InterPro" id="IPR000242">
    <property type="entry name" value="PTP_cat"/>
</dbReference>
<feature type="non-terminal residue" evidence="6">
    <location>
        <position position="145"/>
    </location>
</feature>
<dbReference type="RefSeq" id="XP_014678851.1">
    <property type="nucleotide sequence ID" value="XM_014823365.1"/>
</dbReference>
<reference evidence="6" key="1">
    <citation type="submission" date="2025-08" db="UniProtKB">
        <authorList>
            <consortium name="RefSeq"/>
        </authorList>
    </citation>
    <scope>IDENTIFICATION</scope>
</reference>
<sequence>MLSTYINANYITGYEREPRAYVATQGPMSHTVGDFWSMVWHENMPIIVMITKLKEQNKTKCECYLPLLHGKYNSTDVTVESTVLKDGYTVRKLTIQHGLEAREVLHYWYTAWPDHKTPGTPRQLLDMARSVECNRYSADGKVKGP</sequence>
<dbReference type="SUPFAM" id="SSF52799">
    <property type="entry name" value="(Phosphotyrosine protein) phosphatases II"/>
    <property type="match status" value="1"/>
</dbReference>
<organism evidence="5 6">
    <name type="scientific">Priapulus caudatus</name>
    <name type="common">Priapulid worm</name>
    <dbReference type="NCBI Taxonomy" id="37621"/>
    <lineage>
        <taxon>Eukaryota</taxon>
        <taxon>Metazoa</taxon>
        <taxon>Ecdysozoa</taxon>
        <taxon>Scalidophora</taxon>
        <taxon>Priapulida</taxon>
        <taxon>Priapulimorpha</taxon>
        <taxon>Priapulimorphida</taxon>
        <taxon>Priapulidae</taxon>
        <taxon>Priapulus</taxon>
    </lineage>
</organism>
<dbReference type="Gene3D" id="3.90.190.10">
    <property type="entry name" value="Protein tyrosine phosphatase superfamily"/>
    <property type="match status" value="1"/>
</dbReference>
<dbReference type="PRINTS" id="PR00700">
    <property type="entry name" value="PRTYPHPHTASE"/>
</dbReference>
<proteinExistence type="predicted"/>
<dbReference type="GeneID" id="106818683"/>
<gene>
    <name evidence="6" type="primary">LOC106818683</name>
</gene>
<feature type="domain" description="Tyrosine-protein phosphatase" evidence="4">
    <location>
        <begin position="1"/>
        <end position="145"/>
    </location>
</feature>
<keyword evidence="2" id="KW-0378">Hydrolase</keyword>
<dbReference type="PANTHER" id="PTHR46198:SF4">
    <property type="entry name" value="PROTEIN-TYROSINE-PHOSPHATASE"/>
    <property type="match status" value="1"/>
</dbReference>
<dbReference type="InterPro" id="IPR008356">
    <property type="entry name" value="Tyr_Pase_KIM-con"/>
</dbReference>
<name>A0ABM1F330_PRICU</name>
<evidence type="ECO:0000256" key="2">
    <source>
        <dbReference type="ARBA" id="ARBA00022801"/>
    </source>
</evidence>
<dbReference type="Proteomes" id="UP000695022">
    <property type="component" value="Unplaced"/>
</dbReference>
<dbReference type="PANTHER" id="PTHR46198">
    <property type="entry name" value="PROTEIN-TYROSINE-PHOSPHATASE"/>
    <property type="match status" value="1"/>
</dbReference>
<accession>A0ABM1F330</accession>
<dbReference type="Pfam" id="PF00102">
    <property type="entry name" value="Y_phosphatase"/>
    <property type="match status" value="1"/>
</dbReference>
<dbReference type="SMART" id="SM00194">
    <property type="entry name" value="PTPc"/>
    <property type="match status" value="1"/>
</dbReference>
<evidence type="ECO:0000313" key="6">
    <source>
        <dbReference type="RefSeq" id="XP_014678851.1"/>
    </source>
</evidence>
<evidence type="ECO:0000313" key="5">
    <source>
        <dbReference type="Proteomes" id="UP000695022"/>
    </source>
</evidence>
<keyword evidence="3" id="KW-0904">Protein phosphatase</keyword>
<protein>
    <recommendedName>
        <fullName evidence="1">protein-tyrosine-phosphatase</fullName>
        <ecNumber evidence="1">3.1.3.48</ecNumber>
    </recommendedName>
</protein>
<dbReference type="PROSITE" id="PS50055">
    <property type="entry name" value="TYR_PHOSPHATASE_PTP"/>
    <property type="match status" value="1"/>
</dbReference>
<dbReference type="EC" id="3.1.3.48" evidence="1"/>
<keyword evidence="5" id="KW-1185">Reference proteome</keyword>